<evidence type="ECO:0000256" key="1">
    <source>
        <dbReference type="SAM" id="Coils"/>
    </source>
</evidence>
<dbReference type="AlphaFoldDB" id="A0A226DY00"/>
<keyword evidence="4" id="KW-1185">Reference proteome</keyword>
<dbReference type="CDD" id="cd14686">
    <property type="entry name" value="bZIP"/>
    <property type="match status" value="1"/>
</dbReference>
<gene>
    <name evidence="3" type="ORF">Fcan01_15772</name>
</gene>
<proteinExistence type="predicted"/>
<feature type="region of interest" description="Disordered" evidence="2">
    <location>
        <begin position="77"/>
        <end position="117"/>
    </location>
</feature>
<comment type="caution">
    <text evidence="3">The sequence shown here is derived from an EMBL/GenBank/DDBJ whole genome shotgun (WGS) entry which is preliminary data.</text>
</comment>
<evidence type="ECO:0000256" key="2">
    <source>
        <dbReference type="SAM" id="MobiDB-lite"/>
    </source>
</evidence>
<dbReference type="Proteomes" id="UP000198287">
    <property type="component" value="Unassembled WGS sequence"/>
</dbReference>
<evidence type="ECO:0000313" key="3">
    <source>
        <dbReference type="EMBL" id="OXA49684.1"/>
    </source>
</evidence>
<accession>A0A226DY00</accession>
<dbReference type="GO" id="GO:0003700">
    <property type="term" value="F:DNA-binding transcription factor activity"/>
    <property type="evidence" value="ECO:0007669"/>
    <property type="project" value="InterPro"/>
</dbReference>
<organism evidence="3 4">
    <name type="scientific">Folsomia candida</name>
    <name type="common">Springtail</name>
    <dbReference type="NCBI Taxonomy" id="158441"/>
    <lineage>
        <taxon>Eukaryota</taxon>
        <taxon>Metazoa</taxon>
        <taxon>Ecdysozoa</taxon>
        <taxon>Arthropoda</taxon>
        <taxon>Hexapoda</taxon>
        <taxon>Collembola</taxon>
        <taxon>Entomobryomorpha</taxon>
        <taxon>Isotomoidea</taxon>
        <taxon>Isotomidae</taxon>
        <taxon>Proisotominae</taxon>
        <taxon>Folsomia</taxon>
    </lineage>
</organism>
<feature type="coiled-coil region" evidence="1">
    <location>
        <begin position="133"/>
        <end position="167"/>
    </location>
</feature>
<evidence type="ECO:0000313" key="4">
    <source>
        <dbReference type="Proteomes" id="UP000198287"/>
    </source>
</evidence>
<keyword evidence="1" id="KW-0175">Coiled coil</keyword>
<protein>
    <submittedName>
        <fullName evidence="3">Proto-oncogene c-Fos</fullName>
    </submittedName>
</protein>
<name>A0A226DY00_FOLCA</name>
<sequence length="272" mass="30146">MNTTITLLDPSDNFLQSFLKFENDSSLAVTSGDAEFNLEVTDLNEVNDLRHDVGGPFSELVVFPQVVVEVEVNDPNLQVDVTPTDPPPPIKRKRGRPPNPTPKITRVTKRTKKYEEPPTTKAVRNAIGAKRNRDLKKELFAKMESEIESLKAQKLALENQVVTLLVEKKESAAKNSLLTEQNSDYRKRLDVILKNASVGGEKVEHVDGTWSIADGESTTYSSSSDETFQVDHVDDTCSSADITSSQGTTYLSLPDDTFEGCDSFPELNQLIN</sequence>
<dbReference type="SUPFAM" id="SSF57959">
    <property type="entry name" value="Leucine zipper domain"/>
    <property type="match status" value="1"/>
</dbReference>
<reference evidence="3 4" key="1">
    <citation type="submission" date="2015-12" db="EMBL/GenBank/DDBJ databases">
        <title>The genome of Folsomia candida.</title>
        <authorList>
            <person name="Faddeeva A."/>
            <person name="Derks M.F."/>
            <person name="Anvar Y."/>
            <person name="Smit S."/>
            <person name="Van Straalen N."/>
            <person name="Roelofs D."/>
        </authorList>
    </citation>
    <scope>NUCLEOTIDE SEQUENCE [LARGE SCALE GENOMIC DNA]</scope>
    <source>
        <strain evidence="3 4">VU population</strain>
        <tissue evidence="3">Whole body</tissue>
    </source>
</reference>
<dbReference type="EMBL" id="LNIX01000010">
    <property type="protein sequence ID" value="OXA49684.1"/>
    <property type="molecule type" value="Genomic_DNA"/>
</dbReference>
<dbReference type="InterPro" id="IPR046347">
    <property type="entry name" value="bZIP_sf"/>
</dbReference>